<dbReference type="Pfam" id="PF01243">
    <property type="entry name" value="PNPOx_N"/>
    <property type="match status" value="1"/>
</dbReference>
<dbReference type="SUPFAM" id="SSF50475">
    <property type="entry name" value="FMN-binding split barrel"/>
    <property type="match status" value="1"/>
</dbReference>
<dbReference type="InterPro" id="IPR019576">
    <property type="entry name" value="Pyridoxamine_oxidase_dimer_C"/>
</dbReference>
<keyword evidence="14" id="KW-1185">Reference proteome</keyword>
<dbReference type="EC" id="1.4.3.5" evidence="7"/>
<protein>
    <recommendedName>
        <fullName evidence="7">pyridoxal 5'-phosphate synthase</fullName>
        <ecNumber evidence="7">1.4.3.5</ecNumber>
    </recommendedName>
</protein>
<dbReference type="InterPro" id="IPR012349">
    <property type="entry name" value="Split_barrel_FMN-bd"/>
</dbReference>
<dbReference type="NCBIfam" id="TIGR00558">
    <property type="entry name" value="pdxH"/>
    <property type="match status" value="1"/>
</dbReference>
<dbReference type="InterPro" id="IPR000659">
    <property type="entry name" value="Pyridox_Oxase"/>
</dbReference>
<organism evidence="14 15">
    <name type="scientific">Trichobilharzia regenti</name>
    <name type="common">Nasal bird schistosome</name>
    <dbReference type="NCBI Taxonomy" id="157069"/>
    <lineage>
        <taxon>Eukaryota</taxon>
        <taxon>Metazoa</taxon>
        <taxon>Spiralia</taxon>
        <taxon>Lophotrochozoa</taxon>
        <taxon>Platyhelminthes</taxon>
        <taxon>Trematoda</taxon>
        <taxon>Digenea</taxon>
        <taxon>Strigeidida</taxon>
        <taxon>Schistosomatoidea</taxon>
        <taxon>Schistosomatidae</taxon>
        <taxon>Trichobilharzia</taxon>
    </lineage>
</organism>
<evidence type="ECO:0000313" key="15">
    <source>
        <dbReference type="WBParaSite" id="TREG1_42660.1"/>
    </source>
</evidence>
<reference evidence="15" key="2">
    <citation type="submission" date="2023-11" db="UniProtKB">
        <authorList>
            <consortium name="WormBaseParasite"/>
        </authorList>
    </citation>
    <scope>IDENTIFICATION</scope>
</reference>
<dbReference type="PANTHER" id="PTHR10851:SF0">
    <property type="entry name" value="PYRIDOXINE-5'-PHOSPHATE OXIDASE"/>
    <property type="match status" value="1"/>
</dbReference>
<feature type="domain" description="Pyridoxine 5'-phosphate oxidase dimerisation C-terminal" evidence="13">
    <location>
        <begin position="191"/>
        <end position="246"/>
    </location>
</feature>
<evidence type="ECO:0000313" key="14">
    <source>
        <dbReference type="Proteomes" id="UP000050795"/>
    </source>
</evidence>
<comment type="pathway">
    <text evidence="3">Cofactor metabolism; pyridoxal 5'-phosphate salvage; pyridoxal 5'-phosphate from pyridoxamine 5'-phosphate: step 1/1.</text>
</comment>
<dbReference type="PIRSF" id="PIRSF000190">
    <property type="entry name" value="Pyd_amn-ph_oxd"/>
    <property type="match status" value="1"/>
</dbReference>
<evidence type="ECO:0000256" key="4">
    <source>
        <dbReference type="ARBA" id="ARBA00005037"/>
    </source>
</evidence>
<evidence type="ECO:0000256" key="3">
    <source>
        <dbReference type="ARBA" id="ARBA00004738"/>
    </source>
</evidence>
<keyword evidence="8" id="KW-0285">Flavoprotein</keyword>
<evidence type="ECO:0000256" key="11">
    <source>
        <dbReference type="ARBA" id="ARBA00023096"/>
    </source>
</evidence>
<sequence>MLRTFFRSIVTMDNRLKISHMRIPYRRSSDIFDIINLNQKDPLLLFKSWFEEAIECGQVFEPNAMALATCSKECIPSVRFVLLKELDENGFHFFTNYDSRKSQELDSNPHASLLFYWEFLKRQVRVEGTVSRCSNTESEEYFQSRPKGSQISATVSQQSQIIPSREFLDKKYSELENKYADQEKLPKPSNWGGYILHPQSIEFWQGQTNRLHDRIRFRRVDQKTDENPSELTYQADNGWVYERLAP</sequence>
<dbReference type="InterPro" id="IPR019740">
    <property type="entry name" value="Pyridox_Oxase_CS"/>
</dbReference>
<dbReference type="GO" id="GO:0008615">
    <property type="term" value="P:pyridoxine biosynthetic process"/>
    <property type="evidence" value="ECO:0007669"/>
    <property type="project" value="UniProtKB-KW"/>
</dbReference>
<evidence type="ECO:0000259" key="13">
    <source>
        <dbReference type="Pfam" id="PF10590"/>
    </source>
</evidence>
<evidence type="ECO:0000259" key="12">
    <source>
        <dbReference type="Pfam" id="PF01243"/>
    </source>
</evidence>
<evidence type="ECO:0000256" key="2">
    <source>
        <dbReference type="ARBA" id="ARBA00003691"/>
    </source>
</evidence>
<comment type="similarity">
    <text evidence="5">Belongs to the pyridoxamine 5'-phosphate oxidase family.</text>
</comment>
<comment type="pathway">
    <text evidence="4">Cofactor metabolism; pyridoxal 5'-phosphate salvage; pyridoxal 5'-phosphate from pyridoxine 5'-phosphate: step 1/1.</text>
</comment>
<proteinExistence type="inferred from homology"/>
<dbReference type="AlphaFoldDB" id="A0AA85JNX1"/>
<evidence type="ECO:0000256" key="9">
    <source>
        <dbReference type="ARBA" id="ARBA00022643"/>
    </source>
</evidence>
<keyword evidence="9" id="KW-0288">FMN</keyword>
<evidence type="ECO:0000256" key="8">
    <source>
        <dbReference type="ARBA" id="ARBA00022630"/>
    </source>
</evidence>
<keyword evidence="10" id="KW-0560">Oxidoreductase</keyword>
<evidence type="ECO:0000256" key="5">
    <source>
        <dbReference type="ARBA" id="ARBA00007301"/>
    </source>
</evidence>
<comment type="subunit">
    <text evidence="6">Homodimer.</text>
</comment>
<dbReference type="PROSITE" id="PS01064">
    <property type="entry name" value="PYRIDOX_OXIDASE"/>
    <property type="match status" value="1"/>
</dbReference>
<evidence type="ECO:0000256" key="1">
    <source>
        <dbReference type="ARBA" id="ARBA00001917"/>
    </source>
</evidence>
<dbReference type="NCBIfam" id="NF004231">
    <property type="entry name" value="PRK05679.1"/>
    <property type="match status" value="1"/>
</dbReference>
<name>A0AA85JNX1_TRIRE</name>
<dbReference type="InterPro" id="IPR011576">
    <property type="entry name" value="Pyridox_Oxase_N"/>
</dbReference>
<evidence type="ECO:0000256" key="10">
    <source>
        <dbReference type="ARBA" id="ARBA00023002"/>
    </source>
</evidence>
<dbReference type="Gene3D" id="2.30.110.10">
    <property type="entry name" value="Electron Transport, Fmn-binding Protein, Chain A"/>
    <property type="match status" value="1"/>
</dbReference>
<dbReference type="WBParaSite" id="TREG1_42660.1">
    <property type="protein sequence ID" value="TREG1_42660.1"/>
    <property type="gene ID" value="TREG1_42660"/>
</dbReference>
<dbReference type="Proteomes" id="UP000050795">
    <property type="component" value="Unassembled WGS sequence"/>
</dbReference>
<dbReference type="FunFam" id="2.30.110.10:FF:000005">
    <property type="entry name" value="NAD(P)H-hydrate epimerase"/>
    <property type="match status" value="1"/>
</dbReference>
<dbReference type="GO" id="GO:0004733">
    <property type="term" value="F:pyridoxamine phosphate oxidase activity"/>
    <property type="evidence" value="ECO:0007669"/>
    <property type="project" value="UniProtKB-EC"/>
</dbReference>
<dbReference type="HAMAP" id="MF_01629">
    <property type="entry name" value="PdxH"/>
    <property type="match status" value="1"/>
</dbReference>
<comment type="cofactor">
    <cofactor evidence="1">
        <name>FMN</name>
        <dbReference type="ChEBI" id="CHEBI:58210"/>
    </cofactor>
</comment>
<reference evidence="14" key="1">
    <citation type="submission" date="2022-06" db="EMBL/GenBank/DDBJ databases">
        <authorList>
            <person name="Berger JAMES D."/>
            <person name="Berger JAMES D."/>
        </authorList>
    </citation>
    <scope>NUCLEOTIDE SEQUENCE [LARGE SCALE GENOMIC DNA]</scope>
</reference>
<feature type="domain" description="Pyridoxamine 5'-phosphate oxidase N-terminal" evidence="12">
    <location>
        <begin position="61"/>
        <end position="176"/>
    </location>
</feature>
<dbReference type="Pfam" id="PF10590">
    <property type="entry name" value="PNP_phzG_C"/>
    <property type="match status" value="1"/>
</dbReference>
<dbReference type="GO" id="GO:0010181">
    <property type="term" value="F:FMN binding"/>
    <property type="evidence" value="ECO:0007669"/>
    <property type="project" value="InterPro"/>
</dbReference>
<accession>A0AA85JNX1</accession>
<comment type="function">
    <text evidence="2">Catalyzes the oxidation of either pyridoxine 5'-phosphate (PNP) or pyridoxamine 5'-phosphate (PMP) into pyridoxal 5'-phosphate (PLP).</text>
</comment>
<evidence type="ECO:0000256" key="7">
    <source>
        <dbReference type="ARBA" id="ARBA00012801"/>
    </source>
</evidence>
<evidence type="ECO:0000256" key="6">
    <source>
        <dbReference type="ARBA" id="ARBA00011738"/>
    </source>
</evidence>
<keyword evidence="11" id="KW-0664">Pyridoxine biosynthesis</keyword>
<dbReference type="PANTHER" id="PTHR10851">
    <property type="entry name" value="PYRIDOXINE-5-PHOSPHATE OXIDASE"/>
    <property type="match status" value="1"/>
</dbReference>